<proteinExistence type="predicted"/>
<dbReference type="EMBL" id="SMBP01000006">
    <property type="protein sequence ID" value="TCU60530.1"/>
    <property type="molecule type" value="Genomic_DNA"/>
</dbReference>
<keyword evidence="2" id="KW-1003">Cell membrane</keyword>
<organism evidence="9 10">
    <name type="scientific">Longicatena caecimuris</name>
    <dbReference type="NCBI Taxonomy" id="1796635"/>
    <lineage>
        <taxon>Bacteria</taxon>
        <taxon>Bacillati</taxon>
        <taxon>Bacillota</taxon>
        <taxon>Erysipelotrichia</taxon>
        <taxon>Erysipelotrichales</taxon>
        <taxon>Erysipelotrichaceae</taxon>
        <taxon>Longicatena</taxon>
    </lineage>
</organism>
<feature type="domain" description="RDD" evidence="8">
    <location>
        <begin position="24"/>
        <end position="193"/>
    </location>
</feature>
<feature type="compositionally biased region" description="Basic and acidic residues" evidence="6">
    <location>
        <begin position="207"/>
        <end position="223"/>
    </location>
</feature>
<comment type="subcellular location">
    <subcellularLocation>
        <location evidence="1">Cell membrane</location>
        <topology evidence="1">Multi-pass membrane protein</topology>
    </subcellularLocation>
</comment>
<dbReference type="Pfam" id="PF06271">
    <property type="entry name" value="RDD"/>
    <property type="match status" value="1"/>
</dbReference>
<accession>A0A4R3TG21</accession>
<name>A0A4R3TG21_9FIRM</name>
<feature type="transmembrane region" description="Helical" evidence="7">
    <location>
        <begin position="32"/>
        <end position="53"/>
    </location>
</feature>
<sequence>MSETTGIFRKLSSKLDHTPNDIPMGKRLGAYFIDWSLGGIISGFPAVLLYGVITGKSDMFSDLYVFEALGFERYWGMIAGILCLLAAILYYIVVPCKIWRGQTLGKHLLGLRIVRKDGEAVGVKELILRQGIAIFLMEGTLFIISTYIRQLVTLVTWVYVDAIWQYIGIAFTLLSVVLAIYTASHRALHDYIGGTKVVLALKEEEVKKDTPRQTEKPKPEQQKRKQKPMPAPQKKTEKKRLPKKNGKK</sequence>
<gene>
    <name evidence="9" type="ORF">EDD61_10638</name>
</gene>
<keyword evidence="3 7" id="KW-0812">Transmembrane</keyword>
<protein>
    <submittedName>
        <fullName evidence="9">Putative RDD family membrane protein YckC</fullName>
    </submittedName>
</protein>
<feature type="transmembrane region" description="Helical" evidence="7">
    <location>
        <begin position="126"/>
        <end position="148"/>
    </location>
</feature>
<keyword evidence="4 7" id="KW-1133">Transmembrane helix</keyword>
<keyword evidence="10" id="KW-1185">Reference proteome</keyword>
<feature type="region of interest" description="Disordered" evidence="6">
    <location>
        <begin position="207"/>
        <end position="248"/>
    </location>
</feature>
<dbReference type="PANTHER" id="PTHR36115">
    <property type="entry name" value="PROLINE-RICH ANTIGEN HOMOLOG-RELATED"/>
    <property type="match status" value="1"/>
</dbReference>
<dbReference type="GO" id="GO:0005886">
    <property type="term" value="C:plasma membrane"/>
    <property type="evidence" value="ECO:0007669"/>
    <property type="project" value="UniProtKB-SubCell"/>
</dbReference>
<evidence type="ECO:0000256" key="7">
    <source>
        <dbReference type="SAM" id="Phobius"/>
    </source>
</evidence>
<dbReference type="RefSeq" id="WP_132224322.1">
    <property type="nucleotide sequence ID" value="NZ_JADPGE010000019.1"/>
</dbReference>
<evidence type="ECO:0000313" key="9">
    <source>
        <dbReference type="EMBL" id="TCU60530.1"/>
    </source>
</evidence>
<evidence type="ECO:0000256" key="3">
    <source>
        <dbReference type="ARBA" id="ARBA00022692"/>
    </source>
</evidence>
<evidence type="ECO:0000256" key="5">
    <source>
        <dbReference type="ARBA" id="ARBA00023136"/>
    </source>
</evidence>
<feature type="compositionally biased region" description="Basic residues" evidence="6">
    <location>
        <begin position="236"/>
        <end position="248"/>
    </location>
</feature>
<dbReference type="InterPro" id="IPR010432">
    <property type="entry name" value="RDD"/>
</dbReference>
<evidence type="ECO:0000313" key="10">
    <source>
        <dbReference type="Proteomes" id="UP000295773"/>
    </source>
</evidence>
<keyword evidence="5 7" id="KW-0472">Membrane</keyword>
<feature type="transmembrane region" description="Helical" evidence="7">
    <location>
        <begin position="163"/>
        <end position="183"/>
    </location>
</feature>
<evidence type="ECO:0000256" key="6">
    <source>
        <dbReference type="SAM" id="MobiDB-lite"/>
    </source>
</evidence>
<dbReference type="InterPro" id="IPR051791">
    <property type="entry name" value="Pra-immunoreactive"/>
</dbReference>
<evidence type="ECO:0000256" key="4">
    <source>
        <dbReference type="ARBA" id="ARBA00022989"/>
    </source>
</evidence>
<evidence type="ECO:0000256" key="1">
    <source>
        <dbReference type="ARBA" id="ARBA00004651"/>
    </source>
</evidence>
<comment type="caution">
    <text evidence="9">The sequence shown here is derived from an EMBL/GenBank/DDBJ whole genome shotgun (WGS) entry which is preliminary data.</text>
</comment>
<evidence type="ECO:0000256" key="2">
    <source>
        <dbReference type="ARBA" id="ARBA00022475"/>
    </source>
</evidence>
<dbReference type="AlphaFoldDB" id="A0A4R3TG21"/>
<dbReference type="Proteomes" id="UP000295773">
    <property type="component" value="Unassembled WGS sequence"/>
</dbReference>
<evidence type="ECO:0000259" key="8">
    <source>
        <dbReference type="Pfam" id="PF06271"/>
    </source>
</evidence>
<feature type="transmembrane region" description="Helical" evidence="7">
    <location>
        <begin position="73"/>
        <end position="93"/>
    </location>
</feature>
<reference evidence="9 10" key="1">
    <citation type="submission" date="2019-03" db="EMBL/GenBank/DDBJ databases">
        <title>Genomic Encyclopedia of Type Strains, Phase IV (KMG-IV): sequencing the most valuable type-strain genomes for metagenomic binning, comparative biology and taxonomic classification.</title>
        <authorList>
            <person name="Goeker M."/>
        </authorList>
    </citation>
    <scope>NUCLEOTIDE SEQUENCE [LARGE SCALE GENOMIC DNA]</scope>
    <source>
        <strain evidence="9 10">DSM 29481</strain>
    </source>
</reference>